<protein>
    <submittedName>
        <fullName evidence="1">Uncharacterized protein</fullName>
    </submittedName>
</protein>
<proteinExistence type="predicted"/>
<reference evidence="1" key="1">
    <citation type="submission" date="2018-05" db="EMBL/GenBank/DDBJ databases">
        <authorList>
            <person name="Lanie J.A."/>
            <person name="Ng W.-L."/>
            <person name="Kazmierczak K.M."/>
            <person name="Andrzejewski T.M."/>
            <person name="Davidsen T.M."/>
            <person name="Wayne K.J."/>
            <person name="Tettelin H."/>
            <person name="Glass J.I."/>
            <person name="Rusch D."/>
            <person name="Podicherti R."/>
            <person name="Tsui H.-C.T."/>
            <person name="Winkler M.E."/>
        </authorList>
    </citation>
    <scope>NUCLEOTIDE SEQUENCE</scope>
</reference>
<sequence>MGGSGWIRIGQYSPFLEINHVIGTLVFHKEAGIFGVTASNGQHHLDCDVVYMQRWMLSDIPDNIRRAQSAGQIIVNDLDDWYWGLHERHFAKNYIDPRYSKDENTNFYRDVLRLSDLVV</sequence>
<evidence type="ECO:0000313" key="1">
    <source>
        <dbReference type="EMBL" id="SVB46178.1"/>
    </source>
</evidence>
<dbReference type="AlphaFoldDB" id="A0A382E646"/>
<dbReference type="EMBL" id="UINC01042910">
    <property type="protein sequence ID" value="SVB46178.1"/>
    <property type="molecule type" value="Genomic_DNA"/>
</dbReference>
<gene>
    <name evidence="1" type="ORF">METZ01_LOCUS199032</name>
</gene>
<name>A0A382E646_9ZZZZ</name>
<organism evidence="1">
    <name type="scientific">marine metagenome</name>
    <dbReference type="NCBI Taxonomy" id="408172"/>
    <lineage>
        <taxon>unclassified sequences</taxon>
        <taxon>metagenomes</taxon>
        <taxon>ecological metagenomes</taxon>
    </lineage>
</organism>
<accession>A0A382E646</accession>
<feature type="non-terminal residue" evidence="1">
    <location>
        <position position="119"/>
    </location>
</feature>